<evidence type="ECO:0000313" key="2">
    <source>
        <dbReference type="Proteomes" id="UP000054783"/>
    </source>
</evidence>
<evidence type="ECO:0000313" key="1">
    <source>
        <dbReference type="EMBL" id="KRY07345.1"/>
    </source>
</evidence>
<organism evidence="1 2">
    <name type="scientific">Trichinella patagoniensis</name>
    <dbReference type="NCBI Taxonomy" id="990121"/>
    <lineage>
        <taxon>Eukaryota</taxon>
        <taxon>Metazoa</taxon>
        <taxon>Ecdysozoa</taxon>
        <taxon>Nematoda</taxon>
        <taxon>Enoplea</taxon>
        <taxon>Dorylaimia</taxon>
        <taxon>Trichinellida</taxon>
        <taxon>Trichinellidae</taxon>
        <taxon>Trichinella</taxon>
    </lineage>
</organism>
<dbReference type="EMBL" id="JYDQ01000486">
    <property type="protein sequence ID" value="KRY07345.1"/>
    <property type="molecule type" value="Genomic_DNA"/>
</dbReference>
<dbReference type="OrthoDB" id="10337514at2759"/>
<dbReference type="AlphaFoldDB" id="A0A0V0Z4H3"/>
<accession>A0A0V0Z4H3</accession>
<protein>
    <submittedName>
        <fullName evidence="1">Uncharacterized protein</fullName>
    </submittedName>
</protein>
<keyword evidence="2" id="KW-1185">Reference proteome</keyword>
<sequence>MVCYTESVKIVVPKAPRKEIFRGLHDNNVGRANSVQPEKDIQKEAKRRCNLLALGTQCRDCDWILLGLLNVQRLEINMP</sequence>
<proteinExistence type="predicted"/>
<comment type="caution">
    <text evidence="1">The sequence shown here is derived from an EMBL/GenBank/DDBJ whole genome shotgun (WGS) entry which is preliminary data.</text>
</comment>
<gene>
    <name evidence="1" type="ORF">T12_10186</name>
</gene>
<dbReference type="Proteomes" id="UP000054783">
    <property type="component" value="Unassembled WGS sequence"/>
</dbReference>
<reference evidence="1 2" key="1">
    <citation type="submission" date="2015-01" db="EMBL/GenBank/DDBJ databases">
        <title>Evolution of Trichinella species and genotypes.</title>
        <authorList>
            <person name="Korhonen P.K."/>
            <person name="Edoardo P."/>
            <person name="Giuseppe L.R."/>
            <person name="Gasser R.B."/>
        </authorList>
    </citation>
    <scope>NUCLEOTIDE SEQUENCE [LARGE SCALE GENOMIC DNA]</scope>
    <source>
        <strain evidence="1">ISS2496</strain>
    </source>
</reference>
<name>A0A0V0Z4H3_9BILA</name>